<feature type="domain" description="PD-(D/E)XK endonuclease-like" evidence="2">
    <location>
        <begin position="722"/>
        <end position="913"/>
    </location>
</feature>
<dbReference type="EMBL" id="JTDI01000003">
    <property type="protein sequence ID" value="KHK91407.1"/>
    <property type="molecule type" value="Genomic_DNA"/>
</dbReference>
<dbReference type="GO" id="GO:0004386">
    <property type="term" value="F:helicase activity"/>
    <property type="evidence" value="ECO:0007669"/>
    <property type="project" value="UniProtKB-KW"/>
</dbReference>
<organism evidence="3 4">
    <name type="scientific">Novosphingobium malaysiense</name>
    <dbReference type="NCBI Taxonomy" id="1348853"/>
    <lineage>
        <taxon>Bacteria</taxon>
        <taxon>Pseudomonadati</taxon>
        <taxon>Pseudomonadota</taxon>
        <taxon>Alphaproteobacteria</taxon>
        <taxon>Sphingomonadales</taxon>
        <taxon>Sphingomonadaceae</taxon>
        <taxon>Novosphingobium</taxon>
    </lineage>
</organism>
<name>A0A0B1ZQC7_9SPHN</name>
<dbReference type="Gene3D" id="3.90.320.10">
    <property type="match status" value="1"/>
</dbReference>
<gene>
    <name evidence="3" type="ORF">LK12_11190</name>
</gene>
<dbReference type="InterPro" id="IPR011335">
    <property type="entry name" value="Restrct_endonuc-II-like"/>
</dbReference>
<dbReference type="Pfam" id="PF12705">
    <property type="entry name" value="PDDEXK_1"/>
    <property type="match status" value="1"/>
</dbReference>
<evidence type="ECO:0000313" key="3">
    <source>
        <dbReference type="EMBL" id="KHK91407.1"/>
    </source>
</evidence>
<comment type="caution">
    <text evidence="3">The sequence shown here is derived from an EMBL/GenBank/DDBJ whole genome shotgun (WGS) entry which is preliminary data.</text>
</comment>
<dbReference type="SUPFAM" id="SSF52540">
    <property type="entry name" value="P-loop containing nucleoside triphosphate hydrolases"/>
    <property type="match status" value="1"/>
</dbReference>
<evidence type="ECO:0000259" key="2">
    <source>
        <dbReference type="Pfam" id="PF12705"/>
    </source>
</evidence>
<keyword evidence="4" id="KW-1185">Reference proteome</keyword>
<keyword evidence="3" id="KW-0347">Helicase</keyword>
<dbReference type="STRING" id="1348853.LK12_11190"/>
<dbReference type="OrthoDB" id="9780606at2"/>
<keyword evidence="3" id="KW-0067">ATP-binding</keyword>
<keyword evidence="3" id="KW-0547">Nucleotide-binding</keyword>
<dbReference type="SUPFAM" id="SSF52980">
    <property type="entry name" value="Restriction endonuclease-like"/>
    <property type="match status" value="1"/>
</dbReference>
<dbReference type="AlphaFoldDB" id="A0A0B1ZQC7"/>
<dbReference type="InterPro" id="IPR011604">
    <property type="entry name" value="PDDEXK-like_dom_sf"/>
</dbReference>
<dbReference type="Proteomes" id="UP000031057">
    <property type="component" value="Unassembled WGS sequence"/>
</dbReference>
<evidence type="ECO:0000256" key="1">
    <source>
        <dbReference type="SAM" id="MobiDB-lite"/>
    </source>
</evidence>
<protein>
    <submittedName>
        <fullName evidence="3">Helicase</fullName>
    </submittedName>
</protein>
<keyword evidence="3" id="KW-0378">Hydrolase</keyword>
<dbReference type="InterPro" id="IPR038726">
    <property type="entry name" value="PDDEXK_AddAB-type"/>
</dbReference>
<dbReference type="RefSeq" id="WP_039283514.1">
    <property type="nucleotide sequence ID" value="NZ_JTDI01000003.1"/>
</dbReference>
<reference evidence="3 4" key="1">
    <citation type="submission" date="2014-10" db="EMBL/GenBank/DDBJ databases">
        <title>Genome sequence of Novosphingobium malaysiense MUSC 273(T).</title>
        <authorList>
            <person name="Lee L.-H."/>
        </authorList>
    </citation>
    <scope>NUCLEOTIDE SEQUENCE [LARGE SCALE GENOMIC DNA]</scope>
    <source>
        <strain evidence="3 4">MUSC 273</strain>
    </source>
</reference>
<dbReference type="InterPro" id="IPR027417">
    <property type="entry name" value="P-loop_NTPase"/>
</dbReference>
<sequence>MPERAGPKLYSIAAHRGFADALVAGLVPRYAEPDLGLARLTLLLPSRRTVRTVTEAFVRHSGGETSQGMLLPRMAVVGDLDLDETLGPLLDPLGAVEIPSASDPTRRWLRLAHYLREVEGDKAGKGAALLRRAWEIGRTMDRLLVEGIAPIDLMSEEVIGIVGDLAGHWSDNTRTFLMVQQYWIAELAERGEIDAPERRNRLFEHAARRWRDAPPAHPIVAAGVTSASPSLARLLRVVSELERGSVILPDLDLALASEVWEELGTAGAPAEKDDPPFGRQDAVTHPQYHLKLLLNRMGIARGEVQPWHRSGLSAAPPLRSKAISNLFLPPKASAAWADLKPEHRRLSGVRLMEATHPGEEAQAIAVMIREALEVPERRVALVTPDRGLAARVVAHLQRWGIEADDTAGQPLPQTAAGRLFLLLAEVMAEKAAPVPLIALLVHPLAGSGEGRARWLENARKLDLALRGPRPGAGLAPLKDIAAQHKLGEWWGQVEAILAPLFTLDDAELLATMLGALSETAEALCGVAIWTGPDGRALGAFIEEVREAAAAAGTVLDPRELHAVLRDAMDRSSVRPPWGGHPRVAIYGLLEARMSRADMVICGNLAEGVWPATPSQDSLLPPAVLRALGVPGADFRIGLAAHDLAAALGAPEVVLSWAQRDEGGPVIPSRFVLRLKAMLGDQVARHEEKRALDLAHKLDDAPAVPAHPRPQPMPSAEQRKVEVSVTGLDRLRGDPYQFYANAILHLRALDSLDAEPTPAWQGIAVHAILERWHKAGEPVGGLHAIAEQVLDEMSAHPLMRALWRPRLLKGLDWIDEAIAAQKEAGRKVIAVEQWGGMHYRDVRIHGRADRIDRLPDGSLAVVDYKTGTPPSSRRVEEGFALQLGLIGMIAERGGFDGIDGEATDFEYWSLAKNKDQIGYAATPLKIGNKRSGIDPEEFLPKTEFFLNDALDRWILGTEPFTARLNPELGSYADYDQVMRLDEWLTSLGDTGGEDAA</sequence>
<accession>A0A0B1ZQC7</accession>
<evidence type="ECO:0000313" key="4">
    <source>
        <dbReference type="Proteomes" id="UP000031057"/>
    </source>
</evidence>
<proteinExistence type="predicted"/>
<feature type="region of interest" description="Disordered" evidence="1">
    <location>
        <begin position="700"/>
        <end position="719"/>
    </location>
</feature>